<keyword evidence="2" id="KW-1185">Reference proteome</keyword>
<evidence type="ECO:0000313" key="2">
    <source>
        <dbReference type="Proteomes" id="UP001631969"/>
    </source>
</evidence>
<comment type="caution">
    <text evidence="1">The sequence shown here is derived from an EMBL/GenBank/DDBJ whole genome shotgun (WGS) entry which is preliminary data.</text>
</comment>
<organism evidence="1 2">
    <name type="scientific">Paenibacillus mesotrionivorans</name>
    <dbReference type="NCBI Taxonomy" id="3160968"/>
    <lineage>
        <taxon>Bacteria</taxon>
        <taxon>Bacillati</taxon>
        <taxon>Bacillota</taxon>
        <taxon>Bacilli</taxon>
        <taxon>Bacillales</taxon>
        <taxon>Paenibacillaceae</taxon>
        <taxon>Paenibacillus</taxon>
    </lineage>
</organism>
<dbReference type="EMBL" id="JBJURJ010000002">
    <property type="protein sequence ID" value="MFM9327476.1"/>
    <property type="molecule type" value="Genomic_DNA"/>
</dbReference>
<dbReference type="Proteomes" id="UP001631969">
    <property type="component" value="Unassembled WGS sequence"/>
</dbReference>
<proteinExistence type="predicted"/>
<accession>A0ACC7NTT5</accession>
<evidence type="ECO:0000313" key="1">
    <source>
        <dbReference type="EMBL" id="MFM9327476.1"/>
    </source>
</evidence>
<sequence>MQKAKRYIWTTPRELFLAEGPDLYMNRVEESFQLEEHTHEFIELNYVMEGRGYQHIGDAVMEVAAGDVFYLPLGTSHVFRPAGADATKNRLIVCNCLFGPELLESLVSRGGEFAQLLEMLNKRLDLLEPGWKQWKDRDGEIRRLFGAMLEDYANPRPFSRLMLQTRFIELLVQLHRLEEQAGTGAPAAGRDDLMDKTIHWIREHAVERLTAGQAAAVAGLSERQFRRRFTARTGMGFLDYVHTLRIERCCVRLAGSGDRVADIAAEAGFLDVKFFNRLFKRKTGKTPRQYRIFTAESTEVGKR</sequence>
<protein>
    <submittedName>
        <fullName evidence="1">Helix-turn-helix domain-containing protein</fullName>
    </submittedName>
</protein>
<gene>
    <name evidence="1" type="ORF">ACI1P1_04095</name>
</gene>
<name>A0ACC7NTT5_9BACL</name>
<reference evidence="1" key="1">
    <citation type="submission" date="2024-12" db="EMBL/GenBank/DDBJ databases">
        <authorList>
            <person name="Wu N."/>
        </authorList>
    </citation>
    <scope>NUCLEOTIDE SEQUENCE</scope>
    <source>
        <strain evidence="1">P15</strain>
    </source>
</reference>